<keyword evidence="1" id="KW-0472">Membrane</keyword>
<sequence>MVGVISNSLIIALIFNLIAILLAACACINSVMILNLQNNPELKIEGIVSVTIILLLSYASNLIAAYNYKKFFAKQQKYKYASNLILAGALMSLIPVGEVLILIGWLLIAINLIMSK</sequence>
<evidence type="ECO:0000313" key="2">
    <source>
        <dbReference type="EMBL" id="QCI27749.1"/>
    </source>
</evidence>
<reference evidence="3 4" key="2">
    <citation type="submission" date="2018-11" db="EMBL/GenBank/DDBJ databases">
        <title>Genomic Encyclopedia of Type Strains, Phase IV (KMG-IV): sequencing the most valuable type-strain genomes for metagenomic binning, comparative biology and taxonomic classification.</title>
        <authorList>
            <person name="Goeker M."/>
        </authorList>
    </citation>
    <scope>NUCLEOTIDE SEQUENCE [LARGE SCALE GENOMIC DNA]</scope>
    <source>
        <strain evidence="3 4">DSM 27783</strain>
    </source>
</reference>
<dbReference type="AlphaFoldDB" id="A0AAJ4RCY2"/>
<dbReference type="RefSeq" id="WP_123352460.1">
    <property type="nucleotide sequence ID" value="NZ_CP027432.2"/>
</dbReference>
<name>A0AAJ4RCY2_9BACT</name>
<feature type="transmembrane region" description="Helical" evidence="1">
    <location>
        <begin position="46"/>
        <end position="68"/>
    </location>
</feature>
<keyword evidence="1" id="KW-1133">Transmembrane helix</keyword>
<gene>
    <name evidence="2" type="ORF">C6V80_01835</name>
    <name evidence="3" type="ORF">EDC58_1061</name>
</gene>
<dbReference type="EMBL" id="CP027432">
    <property type="protein sequence ID" value="QCI27749.1"/>
    <property type="molecule type" value="Genomic_DNA"/>
</dbReference>
<dbReference type="Proteomes" id="UP000298805">
    <property type="component" value="Chromosome"/>
</dbReference>
<reference evidence="2" key="3">
    <citation type="submission" date="2019-06" db="EMBL/GenBank/DDBJ databases">
        <title>A comparative analysis of the Nautiliaceae.</title>
        <authorList>
            <person name="Grosche A."/>
            <person name="Smedile F."/>
            <person name="Vetriani C."/>
        </authorList>
    </citation>
    <scope>NUCLEOTIDE SEQUENCE</scope>
    <source>
        <strain evidence="2">TB6</strain>
    </source>
</reference>
<evidence type="ECO:0000313" key="4">
    <source>
        <dbReference type="Proteomes" id="UP000272781"/>
    </source>
</evidence>
<reference evidence="5" key="1">
    <citation type="submission" date="2018-03" db="EMBL/GenBank/DDBJ databases">
        <title>A comparative analysis of the Nautiliaceae.</title>
        <authorList>
            <person name="Grosche A."/>
            <person name="Smedile F."/>
            <person name="Vetriani C."/>
        </authorList>
    </citation>
    <scope>NUCLEOTIDE SEQUENCE [LARGE SCALE GENOMIC DNA]</scope>
    <source>
        <strain evidence="5">TB6</strain>
    </source>
</reference>
<evidence type="ECO:0000313" key="5">
    <source>
        <dbReference type="Proteomes" id="UP000298805"/>
    </source>
</evidence>
<accession>A0AAJ4RCY2</accession>
<dbReference type="EMBL" id="RJVK01000002">
    <property type="protein sequence ID" value="ROR40077.1"/>
    <property type="molecule type" value="Genomic_DNA"/>
</dbReference>
<organism evidence="3 4">
    <name type="scientific">Caminibacter pacificus</name>
    <dbReference type="NCBI Taxonomy" id="1424653"/>
    <lineage>
        <taxon>Bacteria</taxon>
        <taxon>Pseudomonadati</taxon>
        <taxon>Campylobacterota</taxon>
        <taxon>Epsilonproteobacteria</taxon>
        <taxon>Nautiliales</taxon>
        <taxon>Nautiliaceae</taxon>
        <taxon>Caminibacter</taxon>
    </lineage>
</organism>
<proteinExistence type="predicted"/>
<evidence type="ECO:0000313" key="3">
    <source>
        <dbReference type="EMBL" id="ROR40077.1"/>
    </source>
</evidence>
<keyword evidence="5" id="KW-1185">Reference proteome</keyword>
<protein>
    <submittedName>
        <fullName evidence="3">Uncharacterized protein</fullName>
    </submittedName>
</protein>
<dbReference type="Proteomes" id="UP000272781">
    <property type="component" value="Unassembled WGS sequence"/>
</dbReference>
<feature type="transmembrane region" description="Helical" evidence="1">
    <location>
        <begin position="80"/>
        <end position="113"/>
    </location>
</feature>
<feature type="transmembrane region" description="Helical" evidence="1">
    <location>
        <begin position="9"/>
        <end position="34"/>
    </location>
</feature>
<evidence type="ECO:0000256" key="1">
    <source>
        <dbReference type="SAM" id="Phobius"/>
    </source>
</evidence>
<keyword evidence="1" id="KW-0812">Transmembrane</keyword>